<dbReference type="Gene3D" id="3.40.190.10">
    <property type="entry name" value="Periplasmic binding protein-like II"/>
    <property type="match status" value="1"/>
</dbReference>
<dbReference type="InterPro" id="IPR006311">
    <property type="entry name" value="TAT_signal"/>
</dbReference>
<comment type="caution">
    <text evidence="3">The sequence shown here is derived from an EMBL/GenBank/DDBJ whole genome shotgun (WGS) entry which is preliminary data.</text>
</comment>
<evidence type="ECO:0000313" key="3">
    <source>
        <dbReference type="EMBL" id="KUF41058.1"/>
    </source>
</evidence>
<dbReference type="PIRSF" id="PIRSF017082">
    <property type="entry name" value="YflP"/>
    <property type="match status" value="1"/>
</dbReference>
<keyword evidence="4" id="KW-1185">Reference proteome</keyword>
<reference evidence="3 4" key="1">
    <citation type="submission" date="2015-12" db="EMBL/GenBank/DDBJ databases">
        <title>Complete genome sequence of a multi-drug resistant strain Acidovorax sp. 12322-1.</title>
        <authorList>
            <person name="Ming D."/>
            <person name="Wang M."/>
            <person name="Hu S."/>
            <person name="Zhou Y."/>
            <person name="Jiang T."/>
        </authorList>
    </citation>
    <scope>NUCLEOTIDE SEQUENCE [LARGE SCALE GENOMIC DNA]</scope>
    <source>
        <strain evidence="3 4">12322-1</strain>
    </source>
</reference>
<dbReference type="Proteomes" id="UP000053300">
    <property type="component" value="Unassembled WGS sequence"/>
</dbReference>
<dbReference type="STRING" id="225992.B5M06_11035"/>
<dbReference type="AlphaFoldDB" id="A0A0W7Z0S1"/>
<accession>A0A0W7Z0S1</accession>
<dbReference type="InterPro" id="IPR005064">
    <property type="entry name" value="BUG"/>
</dbReference>
<evidence type="ECO:0000256" key="1">
    <source>
        <dbReference type="ARBA" id="ARBA00006987"/>
    </source>
</evidence>
<protein>
    <submittedName>
        <fullName evidence="3">ABC transporter substrate-binding protein</fullName>
    </submittedName>
</protein>
<gene>
    <name evidence="3" type="ORF">AS359_09620</name>
</gene>
<dbReference type="Gene3D" id="3.40.190.150">
    <property type="entry name" value="Bordetella uptake gene, domain 1"/>
    <property type="match status" value="1"/>
</dbReference>
<comment type="similarity">
    <text evidence="1">Belongs to the UPF0065 (bug) family.</text>
</comment>
<dbReference type="EMBL" id="LPXH01000025">
    <property type="protein sequence ID" value="KUF41058.1"/>
    <property type="molecule type" value="Genomic_DNA"/>
</dbReference>
<organism evidence="3 4">
    <name type="scientific">Comamonas kerstersii</name>
    <dbReference type="NCBI Taxonomy" id="225992"/>
    <lineage>
        <taxon>Bacteria</taxon>
        <taxon>Pseudomonadati</taxon>
        <taxon>Pseudomonadota</taxon>
        <taxon>Betaproteobacteria</taxon>
        <taxon>Burkholderiales</taxon>
        <taxon>Comamonadaceae</taxon>
        <taxon>Comamonas</taxon>
    </lineage>
</organism>
<dbReference type="CDD" id="cd07012">
    <property type="entry name" value="PBP2_Bug_TTT"/>
    <property type="match status" value="1"/>
</dbReference>
<feature type="chain" id="PRO_5030019595" evidence="2">
    <location>
        <begin position="31"/>
        <end position="329"/>
    </location>
</feature>
<name>A0A0W7Z0S1_9BURK</name>
<dbReference type="SUPFAM" id="SSF53850">
    <property type="entry name" value="Periplasmic binding protein-like II"/>
    <property type="match status" value="1"/>
</dbReference>
<dbReference type="Pfam" id="PF03401">
    <property type="entry name" value="TctC"/>
    <property type="match status" value="1"/>
</dbReference>
<dbReference type="RefSeq" id="WP_058879779.1">
    <property type="nucleotide sequence ID" value="NZ_LPXH01000025.1"/>
</dbReference>
<evidence type="ECO:0000313" key="4">
    <source>
        <dbReference type="Proteomes" id="UP000053300"/>
    </source>
</evidence>
<evidence type="ECO:0000256" key="2">
    <source>
        <dbReference type="SAM" id="SignalP"/>
    </source>
</evidence>
<dbReference type="PROSITE" id="PS51318">
    <property type="entry name" value="TAT"/>
    <property type="match status" value="1"/>
</dbReference>
<accession>A0A1V3TIS8</accession>
<sequence>MTTARPLTRRTLLLASASLAASGLSTLSHASAPWPSKPIRMIVPYPAGGVNDVVARMFGDLMAQSLGQPFVVENKPGAGATIGMAELAKANDAHTFAFGAISPLTLNPYLMPVAYHPLEDIQPVASVMYSPVLVLATTAFAGKTWDDVLAQARTSQGVSVATSGYGTLAHIMVEQLIRAAGGNFVHVPYKGGSQLITDAAGAQFDLLLANPFAPINALIEQGKLRVLATTGPARPASYPQLPTLGELGFDKANLVSMFGFYAPSNTPPEVVERFNQEVQRLLATSDMQQRLRKLDNTPHPMSVEDFTAAIRRDYALNGVLIEKAGIKAQ</sequence>
<dbReference type="PANTHER" id="PTHR42928:SF5">
    <property type="entry name" value="BLR1237 PROTEIN"/>
    <property type="match status" value="1"/>
</dbReference>
<proteinExistence type="inferred from homology"/>
<feature type="signal peptide" evidence="2">
    <location>
        <begin position="1"/>
        <end position="30"/>
    </location>
</feature>
<dbReference type="PANTHER" id="PTHR42928">
    <property type="entry name" value="TRICARBOXYLATE-BINDING PROTEIN"/>
    <property type="match status" value="1"/>
</dbReference>
<dbReference type="InterPro" id="IPR042100">
    <property type="entry name" value="Bug_dom1"/>
</dbReference>
<keyword evidence="2" id="KW-0732">Signal</keyword>